<dbReference type="GO" id="GO:0016289">
    <property type="term" value="F:acyl-CoA hydrolase activity"/>
    <property type="evidence" value="ECO:0007669"/>
    <property type="project" value="UniProtKB-ARBA"/>
</dbReference>
<proteinExistence type="predicted"/>
<keyword evidence="4" id="KW-1185">Reference proteome</keyword>
<evidence type="ECO:0000256" key="1">
    <source>
        <dbReference type="ARBA" id="ARBA00022801"/>
    </source>
</evidence>
<protein>
    <submittedName>
        <fullName evidence="3">Thioesterase</fullName>
    </submittedName>
</protein>
<dbReference type="NCBIfam" id="TIGR00369">
    <property type="entry name" value="unchar_dom_1"/>
    <property type="match status" value="1"/>
</dbReference>
<dbReference type="SUPFAM" id="SSF54637">
    <property type="entry name" value="Thioesterase/thiol ester dehydrase-isomerase"/>
    <property type="match status" value="1"/>
</dbReference>
<dbReference type="Gene3D" id="3.10.129.10">
    <property type="entry name" value="Hotdog Thioesterase"/>
    <property type="match status" value="1"/>
</dbReference>
<organism evidence="3 4">
    <name type="scientific">Sedimenticola thiotaurini</name>
    <dbReference type="NCBI Taxonomy" id="1543721"/>
    <lineage>
        <taxon>Bacteria</taxon>
        <taxon>Pseudomonadati</taxon>
        <taxon>Pseudomonadota</taxon>
        <taxon>Gammaproteobacteria</taxon>
        <taxon>Chromatiales</taxon>
        <taxon>Sedimenticolaceae</taxon>
        <taxon>Sedimenticola</taxon>
    </lineage>
</organism>
<dbReference type="InterPro" id="IPR003736">
    <property type="entry name" value="PAAI_dom"/>
</dbReference>
<dbReference type="AlphaFoldDB" id="A0A0F7K1A7"/>
<dbReference type="EMBL" id="CP011412">
    <property type="protein sequence ID" value="AKH22346.1"/>
    <property type="molecule type" value="Genomic_DNA"/>
</dbReference>
<dbReference type="PATRIC" id="fig|1543721.4.peg.3405"/>
<dbReference type="OrthoDB" id="344730at2"/>
<dbReference type="KEGG" id="seds:AAY24_16475"/>
<gene>
    <name evidence="3" type="ORF">AAY24_16475</name>
</gene>
<dbReference type="RefSeq" id="WP_046861408.1">
    <property type="nucleotide sequence ID" value="NZ_CP011412.1"/>
</dbReference>
<sequence>MTQHYQSLRRMYLAAPINQLYLPEISIDKGEARISIELRESYHHAAGAVHGSVYFKMLDDAAYFAASSLEREFFLLTASFTTYLIRPVASGVMRATGRVVSRTRSQIIAESVVYDGRDRELARGSGIFAKSGQRLEGTPGYADPNAAS</sequence>
<evidence type="ECO:0000259" key="2">
    <source>
        <dbReference type="Pfam" id="PF03061"/>
    </source>
</evidence>
<keyword evidence="1" id="KW-0378">Hydrolase</keyword>
<name>A0A0F7K1A7_9GAMM</name>
<evidence type="ECO:0000313" key="4">
    <source>
        <dbReference type="Proteomes" id="UP000034410"/>
    </source>
</evidence>
<dbReference type="InterPro" id="IPR006683">
    <property type="entry name" value="Thioestr_dom"/>
</dbReference>
<accession>A0A0F7K1A7</accession>
<dbReference type="Proteomes" id="UP000034410">
    <property type="component" value="Chromosome"/>
</dbReference>
<feature type="domain" description="Thioesterase" evidence="2">
    <location>
        <begin position="47"/>
        <end position="121"/>
    </location>
</feature>
<dbReference type="CDD" id="cd03443">
    <property type="entry name" value="PaaI_thioesterase"/>
    <property type="match status" value="1"/>
</dbReference>
<dbReference type="Pfam" id="PF03061">
    <property type="entry name" value="4HBT"/>
    <property type="match status" value="1"/>
</dbReference>
<dbReference type="InterPro" id="IPR029069">
    <property type="entry name" value="HotDog_dom_sf"/>
</dbReference>
<evidence type="ECO:0000313" key="3">
    <source>
        <dbReference type="EMBL" id="AKH22346.1"/>
    </source>
</evidence>
<reference evidence="3 4" key="1">
    <citation type="journal article" date="2015" name="Genome Announc.">
        <title>Complete Genome Sequence of Sedimenticola thiotaurini Strain SIP-G1, a Polyphosphate- and Polyhydroxyalkanoate-Accumulating Sulfur-Oxidizing Gammaproteobacterium Isolated from Salt Marsh Sediments.</title>
        <authorList>
            <person name="Flood B.E."/>
            <person name="Jones D.S."/>
            <person name="Bailey J.V."/>
        </authorList>
    </citation>
    <scope>NUCLEOTIDE SEQUENCE [LARGE SCALE GENOMIC DNA]</scope>
    <source>
        <strain evidence="3 4">SIP-G1</strain>
    </source>
</reference>